<dbReference type="AlphaFoldDB" id="A0A2M4C661"/>
<evidence type="ECO:0000313" key="3">
    <source>
        <dbReference type="EMBL" id="MBW60725.1"/>
    </source>
</evidence>
<accession>A0A2M4C661</accession>
<sequence>MAHYLSLYLLFAGKTQASVAIALCRKHFKPNVESVATRECWARRGKSEENHKQISLAKKKTNKQTRGRKSIRKKERNGRNQCISYSFCDTNPGAMGNCFDLRNLENRKHEPWAWCCRGAVTAIDAVHGEPLHEQHEQPLWRYCGVPLKQSHFSAKLFLMSAEAECERGAKGYIDIVE</sequence>
<evidence type="ECO:0000256" key="1">
    <source>
        <dbReference type="SAM" id="MobiDB-lite"/>
    </source>
</evidence>
<evidence type="ECO:0000256" key="2">
    <source>
        <dbReference type="SAM" id="SignalP"/>
    </source>
</evidence>
<feature type="chain" id="PRO_5014960567" evidence="2">
    <location>
        <begin position="18"/>
        <end position="177"/>
    </location>
</feature>
<reference evidence="3" key="1">
    <citation type="submission" date="2018-01" db="EMBL/GenBank/DDBJ databases">
        <title>An insight into the sialome of Amazonian anophelines.</title>
        <authorList>
            <person name="Ribeiro J.M."/>
            <person name="Scarpassa V."/>
            <person name="Calvo E."/>
        </authorList>
    </citation>
    <scope>NUCLEOTIDE SEQUENCE</scope>
    <source>
        <tissue evidence="3">Salivary glands</tissue>
    </source>
</reference>
<proteinExistence type="predicted"/>
<organism evidence="3">
    <name type="scientific">Anopheles marajoara</name>
    <dbReference type="NCBI Taxonomy" id="58244"/>
    <lineage>
        <taxon>Eukaryota</taxon>
        <taxon>Metazoa</taxon>
        <taxon>Ecdysozoa</taxon>
        <taxon>Arthropoda</taxon>
        <taxon>Hexapoda</taxon>
        <taxon>Insecta</taxon>
        <taxon>Pterygota</taxon>
        <taxon>Neoptera</taxon>
        <taxon>Endopterygota</taxon>
        <taxon>Diptera</taxon>
        <taxon>Nematocera</taxon>
        <taxon>Culicoidea</taxon>
        <taxon>Culicidae</taxon>
        <taxon>Anophelinae</taxon>
        <taxon>Anopheles</taxon>
    </lineage>
</organism>
<feature type="region of interest" description="Disordered" evidence="1">
    <location>
        <begin position="51"/>
        <end position="73"/>
    </location>
</feature>
<name>A0A2M4C661_9DIPT</name>
<feature type="compositionally biased region" description="Basic residues" evidence="1">
    <location>
        <begin position="57"/>
        <end position="73"/>
    </location>
</feature>
<protein>
    <submittedName>
        <fullName evidence="3">Putative secreted protein</fullName>
    </submittedName>
</protein>
<keyword evidence="2" id="KW-0732">Signal</keyword>
<dbReference type="EMBL" id="GGFJ01011584">
    <property type="protein sequence ID" value="MBW60725.1"/>
    <property type="molecule type" value="Transcribed_RNA"/>
</dbReference>
<feature type="signal peptide" evidence="2">
    <location>
        <begin position="1"/>
        <end position="17"/>
    </location>
</feature>